<evidence type="ECO:0000256" key="2">
    <source>
        <dbReference type="ARBA" id="ARBA00004496"/>
    </source>
</evidence>
<dbReference type="PANTHER" id="PTHR10741">
    <property type="entry name" value="TRANSLIN AND TRANSLIN ASSOCIATED PROTEIN X"/>
    <property type="match status" value="1"/>
</dbReference>
<keyword evidence="4" id="KW-0963">Cytoplasm</keyword>
<reference evidence="8" key="1">
    <citation type="journal article" date="2023" name="Mol. Phylogenet. Evol.">
        <title>Genome-scale phylogeny and comparative genomics of the fungal order Sordariales.</title>
        <authorList>
            <person name="Hensen N."/>
            <person name="Bonometti L."/>
            <person name="Westerberg I."/>
            <person name="Brannstrom I.O."/>
            <person name="Guillou S."/>
            <person name="Cros-Aarteil S."/>
            <person name="Calhoun S."/>
            <person name="Haridas S."/>
            <person name="Kuo A."/>
            <person name="Mondo S."/>
            <person name="Pangilinan J."/>
            <person name="Riley R."/>
            <person name="LaButti K."/>
            <person name="Andreopoulos B."/>
            <person name="Lipzen A."/>
            <person name="Chen C."/>
            <person name="Yan M."/>
            <person name="Daum C."/>
            <person name="Ng V."/>
            <person name="Clum A."/>
            <person name="Steindorff A."/>
            <person name="Ohm R.A."/>
            <person name="Martin F."/>
            <person name="Silar P."/>
            <person name="Natvig D.O."/>
            <person name="Lalanne C."/>
            <person name="Gautier V."/>
            <person name="Ament-Velasquez S.L."/>
            <person name="Kruys A."/>
            <person name="Hutchinson M.I."/>
            <person name="Powell A.J."/>
            <person name="Barry K."/>
            <person name="Miller A.N."/>
            <person name="Grigoriev I.V."/>
            <person name="Debuchy R."/>
            <person name="Gladieux P."/>
            <person name="Hiltunen Thoren M."/>
            <person name="Johannesson H."/>
        </authorList>
    </citation>
    <scope>NUCLEOTIDE SEQUENCE [LARGE SCALE GENOMIC DNA]</scope>
    <source>
        <strain evidence="8">CBS 340.73</strain>
    </source>
</reference>
<organism evidence="7 8">
    <name type="scientific">Diplogelasinospora grovesii</name>
    <dbReference type="NCBI Taxonomy" id="303347"/>
    <lineage>
        <taxon>Eukaryota</taxon>
        <taxon>Fungi</taxon>
        <taxon>Dikarya</taxon>
        <taxon>Ascomycota</taxon>
        <taxon>Pezizomycotina</taxon>
        <taxon>Sordariomycetes</taxon>
        <taxon>Sordariomycetidae</taxon>
        <taxon>Sordariales</taxon>
        <taxon>Diplogelasinosporaceae</taxon>
        <taxon>Diplogelasinospora</taxon>
    </lineage>
</organism>
<evidence type="ECO:0000313" key="8">
    <source>
        <dbReference type="Proteomes" id="UP001303473"/>
    </source>
</evidence>
<dbReference type="Pfam" id="PF01997">
    <property type="entry name" value="Translin"/>
    <property type="match status" value="1"/>
</dbReference>
<evidence type="ECO:0000256" key="5">
    <source>
        <dbReference type="ARBA" id="ARBA00023242"/>
    </source>
</evidence>
<protein>
    <submittedName>
        <fullName evidence="7">Translin family-domain-containing protein</fullName>
    </submittedName>
</protein>
<dbReference type="InterPro" id="IPR036081">
    <property type="entry name" value="Translin_sf"/>
</dbReference>
<dbReference type="EMBL" id="MU853802">
    <property type="protein sequence ID" value="KAK3940016.1"/>
    <property type="molecule type" value="Genomic_DNA"/>
</dbReference>
<comment type="subcellular location">
    <subcellularLocation>
        <location evidence="2">Cytoplasm</location>
    </subcellularLocation>
    <subcellularLocation>
        <location evidence="1">Nucleus</location>
    </subcellularLocation>
</comment>
<sequence>MDEKHHLEHKSANTDHKVKDMATKRDWQGNTKGHHGGGPKLAPRPKQNIVKNAYTPMFERLRDELDQHHDRRDRLGKASRDVTALSKKIIFSLQRVRKIEKDLPQAIQTEVDSRLSEIAKLLAVIAPEIQGINRYRYERSLSCLEELIEALTFCHYIKTQTLASLEQMRLAVEELARKGAVPEDEVMTGVEETAPQPEKTAEKEAPTVSITEDDYLYGVFDLTGEMMRFATTTAALSGGMASAADGDGDEPRTIVQDIQEIGSFIEMLPLRSGHRTTWEKKVEVMRQSIEKVEKLGYGWKVRGSERPAGWVPDLSPGDQGDLEE</sequence>
<gene>
    <name evidence="7" type="ORF">QBC46DRAFT_386453</name>
</gene>
<proteinExistence type="inferred from homology"/>
<dbReference type="Gene3D" id="1.20.58.190">
    <property type="entry name" value="Translin, domain 1"/>
    <property type="match status" value="1"/>
</dbReference>
<accession>A0AAN6N7H1</accession>
<keyword evidence="8" id="KW-1185">Reference proteome</keyword>
<dbReference type="GO" id="GO:0005634">
    <property type="term" value="C:nucleus"/>
    <property type="evidence" value="ECO:0007669"/>
    <property type="project" value="UniProtKB-SubCell"/>
</dbReference>
<keyword evidence="5" id="KW-0539">Nucleus</keyword>
<evidence type="ECO:0000313" key="7">
    <source>
        <dbReference type="EMBL" id="KAK3940016.1"/>
    </source>
</evidence>
<feature type="region of interest" description="Disordered" evidence="6">
    <location>
        <begin position="1"/>
        <end position="45"/>
    </location>
</feature>
<evidence type="ECO:0000256" key="1">
    <source>
        <dbReference type="ARBA" id="ARBA00004123"/>
    </source>
</evidence>
<dbReference type="InterPro" id="IPR016068">
    <property type="entry name" value="Translin_N"/>
</dbReference>
<feature type="compositionally biased region" description="Basic and acidic residues" evidence="6">
    <location>
        <begin position="1"/>
        <end position="27"/>
    </location>
</feature>
<dbReference type="AlphaFoldDB" id="A0AAN6N7H1"/>
<name>A0AAN6N7H1_9PEZI</name>
<comment type="similarity">
    <text evidence="3">Belongs to the translin family.</text>
</comment>
<dbReference type="Proteomes" id="UP001303473">
    <property type="component" value="Unassembled WGS sequence"/>
</dbReference>
<evidence type="ECO:0000256" key="4">
    <source>
        <dbReference type="ARBA" id="ARBA00022490"/>
    </source>
</evidence>
<evidence type="ECO:0000256" key="6">
    <source>
        <dbReference type="SAM" id="MobiDB-lite"/>
    </source>
</evidence>
<evidence type="ECO:0000256" key="3">
    <source>
        <dbReference type="ARBA" id="ARBA00005902"/>
    </source>
</evidence>
<dbReference type="GO" id="GO:0043565">
    <property type="term" value="F:sequence-specific DNA binding"/>
    <property type="evidence" value="ECO:0007669"/>
    <property type="project" value="InterPro"/>
</dbReference>
<dbReference type="InterPro" id="IPR016069">
    <property type="entry name" value="Translin_C"/>
</dbReference>
<dbReference type="SUPFAM" id="SSF74784">
    <property type="entry name" value="Translin"/>
    <property type="match status" value="1"/>
</dbReference>
<feature type="region of interest" description="Disordered" evidence="6">
    <location>
        <begin position="303"/>
        <end position="324"/>
    </location>
</feature>
<feature type="region of interest" description="Disordered" evidence="6">
    <location>
        <begin position="184"/>
        <end position="205"/>
    </location>
</feature>
<comment type="caution">
    <text evidence="7">The sequence shown here is derived from an EMBL/GenBank/DDBJ whole genome shotgun (WGS) entry which is preliminary data.</text>
</comment>
<dbReference type="GO" id="GO:0005737">
    <property type="term" value="C:cytoplasm"/>
    <property type="evidence" value="ECO:0007669"/>
    <property type="project" value="UniProtKB-SubCell"/>
</dbReference>
<dbReference type="CDD" id="cd14820">
    <property type="entry name" value="TRAX"/>
    <property type="match status" value="1"/>
</dbReference>
<dbReference type="InterPro" id="IPR002848">
    <property type="entry name" value="Translin_fam"/>
</dbReference>
<dbReference type="Gene3D" id="1.20.58.200">
    <property type="entry name" value="Translin, domain 2"/>
    <property type="match status" value="1"/>
</dbReference>